<reference evidence="2" key="1">
    <citation type="submission" date="2021-01" db="EMBL/GenBank/DDBJ databases">
        <authorList>
            <person name="Corre E."/>
            <person name="Pelletier E."/>
            <person name="Niang G."/>
            <person name="Scheremetjew M."/>
            <person name="Finn R."/>
            <person name="Kale V."/>
            <person name="Holt S."/>
            <person name="Cochrane G."/>
            <person name="Meng A."/>
            <person name="Brown T."/>
            <person name="Cohen L."/>
        </authorList>
    </citation>
    <scope>NUCLEOTIDE SEQUENCE</scope>
    <source>
        <strain evidence="2">GSO104</strain>
    </source>
</reference>
<name>A0A6S9HU23_9STRA</name>
<organism evidence="2">
    <name type="scientific">Ditylum brightwellii</name>
    <dbReference type="NCBI Taxonomy" id="49249"/>
    <lineage>
        <taxon>Eukaryota</taxon>
        <taxon>Sar</taxon>
        <taxon>Stramenopiles</taxon>
        <taxon>Ochrophyta</taxon>
        <taxon>Bacillariophyta</taxon>
        <taxon>Mediophyceae</taxon>
        <taxon>Lithodesmiophycidae</taxon>
        <taxon>Lithodesmiales</taxon>
        <taxon>Lithodesmiaceae</taxon>
        <taxon>Ditylum</taxon>
    </lineage>
</organism>
<dbReference type="AlphaFoldDB" id="A0A6S9HU23"/>
<sequence length="167" mass="18230">MAETLPVEGCYLLYESDSGGKLVLHYSREADPDAVGFWAPGEGKKIQGFKFNRASGKSELIKGIAGGDANRKKYFSGWCQFLKEAKKFNGSVIKFPDKGGVEVDLYGYCGTEHKMKPLDLDDGLVDISTLEAVACLPKHNSAYEGLKNCDRLLFMQKGSTFGAATDL</sequence>
<protein>
    <recommendedName>
        <fullName evidence="1">Immune mapped protein 2 N-terminal domain-containing protein</fullName>
    </recommendedName>
</protein>
<evidence type="ECO:0000259" key="1">
    <source>
        <dbReference type="Pfam" id="PF18590"/>
    </source>
</evidence>
<evidence type="ECO:0000313" key="2">
    <source>
        <dbReference type="EMBL" id="CAE4664568.1"/>
    </source>
</evidence>
<gene>
    <name evidence="2" type="ORF">DBRI00130_LOCUS42392</name>
</gene>
<proteinExistence type="predicted"/>
<dbReference type="EMBL" id="HBNS01058964">
    <property type="protein sequence ID" value="CAE4664568.1"/>
    <property type="molecule type" value="Transcribed_RNA"/>
</dbReference>
<dbReference type="Pfam" id="PF18590">
    <property type="entry name" value="IMP2_N"/>
    <property type="match status" value="1"/>
</dbReference>
<dbReference type="InterPro" id="IPR040955">
    <property type="entry name" value="IMP2_N"/>
</dbReference>
<feature type="domain" description="Immune mapped protein 2 N-terminal" evidence="1">
    <location>
        <begin position="8"/>
        <end position="93"/>
    </location>
</feature>
<accession>A0A6S9HU23</accession>